<gene>
    <name evidence="2" type="ORF">UFOPK4150_00935</name>
</gene>
<evidence type="ECO:0000259" key="1">
    <source>
        <dbReference type="Pfam" id="PF24894"/>
    </source>
</evidence>
<dbReference type="InterPro" id="IPR056818">
    <property type="entry name" value="GlmU/GlgC-like_hexapep"/>
</dbReference>
<organism evidence="2">
    <name type="scientific">freshwater metagenome</name>
    <dbReference type="NCBI Taxonomy" id="449393"/>
    <lineage>
        <taxon>unclassified sequences</taxon>
        <taxon>metagenomes</taxon>
        <taxon>ecological metagenomes</taxon>
    </lineage>
</organism>
<feature type="domain" description="Glucose-1-phosphate adenylyltransferase/Bifunctional protein GlmU-like C-terminal hexapeptide" evidence="1">
    <location>
        <begin position="2"/>
        <end position="40"/>
    </location>
</feature>
<dbReference type="EMBL" id="CAFBPU010000016">
    <property type="protein sequence ID" value="CAB5030727.1"/>
    <property type="molecule type" value="Genomic_DNA"/>
</dbReference>
<reference evidence="2" key="1">
    <citation type="submission" date="2020-05" db="EMBL/GenBank/DDBJ databases">
        <authorList>
            <person name="Chiriac C."/>
            <person name="Salcher M."/>
            <person name="Ghai R."/>
            <person name="Kavagutti S V."/>
        </authorList>
    </citation>
    <scope>NUCLEOTIDE SEQUENCE</scope>
</reference>
<dbReference type="AlphaFoldDB" id="A0A6J7RPJ0"/>
<proteinExistence type="predicted"/>
<accession>A0A6J7RPJ0</accession>
<evidence type="ECO:0000313" key="2">
    <source>
        <dbReference type="EMBL" id="CAB5030727.1"/>
    </source>
</evidence>
<name>A0A6J7RPJ0_9ZZZZ</name>
<dbReference type="Gene3D" id="2.160.10.10">
    <property type="entry name" value="Hexapeptide repeat proteins"/>
    <property type="match status" value="1"/>
</dbReference>
<dbReference type="Pfam" id="PF24894">
    <property type="entry name" value="Hexapep_GlmU"/>
    <property type="match status" value="1"/>
</dbReference>
<sequence>MIRRAILDKNVHVPDGAQIGVNLEADRERYTVSEGGIVVVGKGQKVELG</sequence>
<protein>
    <submittedName>
        <fullName evidence="2">Unannotated protein</fullName>
    </submittedName>
</protein>